<dbReference type="Gene3D" id="3.40.630.30">
    <property type="match status" value="1"/>
</dbReference>
<dbReference type="AlphaFoldDB" id="A0A561SZ97"/>
<sequence length="273" mass="29682">MTTTPAPEHLTDGWEQATPHADSLCRTFVHHWAEQNAAFAAAAGGIVARTDRFIVADHGHETGFFNAVVLLAPPRDWDALLDELDPYLTRGSGNLMLWSLWPTPDLRGRGWSLMGHPPVLLRPPADLAPVPPPAPEPHVVRTAPELALWADVAVEAYPLPAPDGGPALLGPALLADERLAFRVSHDDGGNPVSVSAHFVEHGLASLAFGATLPAARGHGHWARHARTRLRARPDLWHAGIFSDLSRPLAEAIGFLPIVRFSLWFHPRCDEEQS</sequence>
<dbReference type="RefSeq" id="WP_147258917.1">
    <property type="nucleotide sequence ID" value="NZ_VIWU01000001.1"/>
</dbReference>
<keyword evidence="2" id="KW-1185">Reference proteome</keyword>
<protein>
    <recommendedName>
        <fullName evidence="3">N-acetyltransferase domain-containing protein</fullName>
    </recommendedName>
</protein>
<organism evidence="1 2">
    <name type="scientific">Pseudonocardia hierapolitana</name>
    <dbReference type="NCBI Taxonomy" id="1128676"/>
    <lineage>
        <taxon>Bacteria</taxon>
        <taxon>Bacillati</taxon>
        <taxon>Actinomycetota</taxon>
        <taxon>Actinomycetes</taxon>
        <taxon>Pseudonocardiales</taxon>
        <taxon>Pseudonocardiaceae</taxon>
        <taxon>Pseudonocardia</taxon>
    </lineage>
</organism>
<evidence type="ECO:0008006" key="3">
    <source>
        <dbReference type="Google" id="ProtNLM"/>
    </source>
</evidence>
<gene>
    <name evidence="1" type="ORF">FHX44_116137</name>
</gene>
<reference evidence="1 2" key="1">
    <citation type="submission" date="2019-06" db="EMBL/GenBank/DDBJ databases">
        <title>Sequencing the genomes of 1000 actinobacteria strains.</title>
        <authorList>
            <person name="Klenk H.-P."/>
        </authorList>
    </citation>
    <scope>NUCLEOTIDE SEQUENCE [LARGE SCALE GENOMIC DNA]</scope>
    <source>
        <strain evidence="1 2">DSM 45671</strain>
    </source>
</reference>
<accession>A0A561SZ97</accession>
<dbReference type="OrthoDB" id="4856858at2"/>
<name>A0A561SZ97_9PSEU</name>
<comment type="caution">
    <text evidence="1">The sequence shown here is derived from an EMBL/GenBank/DDBJ whole genome shotgun (WGS) entry which is preliminary data.</text>
</comment>
<proteinExistence type="predicted"/>
<dbReference type="Proteomes" id="UP000321261">
    <property type="component" value="Unassembled WGS sequence"/>
</dbReference>
<dbReference type="EMBL" id="VIWU01000001">
    <property type="protein sequence ID" value="TWF80199.1"/>
    <property type="molecule type" value="Genomic_DNA"/>
</dbReference>
<evidence type="ECO:0000313" key="2">
    <source>
        <dbReference type="Proteomes" id="UP000321261"/>
    </source>
</evidence>
<evidence type="ECO:0000313" key="1">
    <source>
        <dbReference type="EMBL" id="TWF80199.1"/>
    </source>
</evidence>